<proteinExistence type="predicted"/>
<name>A0A376KX73_ECOLX</name>
<dbReference type="Proteomes" id="UP000255460">
    <property type="component" value="Unassembled WGS sequence"/>
</dbReference>
<evidence type="ECO:0000313" key="2">
    <source>
        <dbReference type="Proteomes" id="UP000255460"/>
    </source>
</evidence>
<dbReference type="AlphaFoldDB" id="A0A376KX73"/>
<dbReference type="EMBL" id="UFZQ01000001">
    <property type="protein sequence ID" value="STE86786.1"/>
    <property type="molecule type" value="Genomic_DNA"/>
</dbReference>
<reference evidence="1 2" key="1">
    <citation type="submission" date="2018-06" db="EMBL/GenBank/DDBJ databases">
        <authorList>
            <consortium name="Pathogen Informatics"/>
            <person name="Doyle S."/>
        </authorList>
    </citation>
    <scope>NUCLEOTIDE SEQUENCE [LARGE SCALE GENOMIC DNA]</scope>
    <source>
        <strain evidence="1 2">NCTC10418</strain>
    </source>
</reference>
<organism evidence="1 2">
    <name type="scientific">Escherichia coli</name>
    <dbReference type="NCBI Taxonomy" id="562"/>
    <lineage>
        <taxon>Bacteria</taxon>
        <taxon>Pseudomonadati</taxon>
        <taxon>Pseudomonadota</taxon>
        <taxon>Gammaproteobacteria</taxon>
        <taxon>Enterobacterales</taxon>
        <taxon>Enterobacteriaceae</taxon>
        <taxon>Escherichia</taxon>
    </lineage>
</organism>
<evidence type="ECO:0000313" key="1">
    <source>
        <dbReference type="EMBL" id="STE86786.1"/>
    </source>
</evidence>
<accession>A0A376KX73</accession>
<gene>
    <name evidence="1" type="primary">ybl81</name>
    <name evidence="1" type="ORF">NCTC10418_04441</name>
</gene>
<protein>
    <submittedName>
        <fullName evidence="1">Ybl81</fullName>
    </submittedName>
</protein>
<sequence>MEFKDLPPDTQKITARNTGNPLILDGGQKQVEPAKKLAQEIREAFIALYQSFSIAACFSSFNILRIVITELAASEGDDILPARINSTVKFKAATDG</sequence>